<dbReference type="AlphaFoldDB" id="A0A1M5V0D9"/>
<feature type="transmembrane region" description="Helical" evidence="1">
    <location>
        <begin position="53"/>
        <end position="71"/>
    </location>
</feature>
<feature type="transmembrane region" description="Helical" evidence="1">
    <location>
        <begin position="83"/>
        <end position="101"/>
    </location>
</feature>
<keyword evidence="1" id="KW-0472">Membrane</keyword>
<gene>
    <name evidence="2" type="ORF">SAMN02745196_01018</name>
</gene>
<keyword evidence="3" id="KW-1185">Reference proteome</keyword>
<sequence length="263" mass="30882">MNFFNQFWAPRNAYDPVGMFTRGHMFLLCISLILLIILLYNSRNLKRPTLEKITKFLAIIMVTLEGVKIYYSFSFGYTWLNEWFPIAYCSIFMYALLLSGYGNGKWKQMGQAFLAGGCVLGGTAFLLFPSTSLMMYPIWHFQCLYSMLFHTLMIYIGVMYLWKMNMELNKVTYKAYTKLYTLFALIAIIMNTTFNSNLMLLREPFKIPVLFVHQLVKDAPWLYTIFVFLVYLLGPFWITAYFINLIRRSKEKDTLKDLGEISV</sequence>
<proteinExistence type="predicted"/>
<organism evidence="2 3">
    <name type="scientific">Clostridium collagenovorans DSM 3089</name>
    <dbReference type="NCBI Taxonomy" id="1121306"/>
    <lineage>
        <taxon>Bacteria</taxon>
        <taxon>Bacillati</taxon>
        <taxon>Bacillota</taxon>
        <taxon>Clostridia</taxon>
        <taxon>Eubacteriales</taxon>
        <taxon>Clostridiaceae</taxon>
        <taxon>Clostridium</taxon>
    </lineage>
</organism>
<dbReference type="EMBL" id="FQXP01000004">
    <property type="protein sequence ID" value="SHH68413.1"/>
    <property type="molecule type" value="Genomic_DNA"/>
</dbReference>
<reference evidence="2 3" key="1">
    <citation type="submission" date="2016-11" db="EMBL/GenBank/DDBJ databases">
        <authorList>
            <person name="Jaros S."/>
            <person name="Januszkiewicz K."/>
            <person name="Wedrychowicz H."/>
        </authorList>
    </citation>
    <scope>NUCLEOTIDE SEQUENCE [LARGE SCALE GENOMIC DNA]</scope>
    <source>
        <strain evidence="2 3">DSM 3089</strain>
    </source>
</reference>
<evidence type="ECO:0000313" key="3">
    <source>
        <dbReference type="Proteomes" id="UP000184526"/>
    </source>
</evidence>
<protein>
    <submittedName>
        <fullName evidence="2">Integral membrane protein (Intg_mem_TP0381)</fullName>
    </submittedName>
</protein>
<feature type="transmembrane region" description="Helical" evidence="1">
    <location>
        <begin position="221"/>
        <end position="243"/>
    </location>
</feature>
<feature type="transmembrane region" description="Helical" evidence="1">
    <location>
        <begin position="144"/>
        <end position="162"/>
    </location>
</feature>
<evidence type="ECO:0000313" key="2">
    <source>
        <dbReference type="EMBL" id="SHH68413.1"/>
    </source>
</evidence>
<dbReference type="Pfam" id="PF14808">
    <property type="entry name" value="TMEM164"/>
    <property type="match status" value="1"/>
</dbReference>
<dbReference type="RefSeq" id="WP_072830744.1">
    <property type="nucleotide sequence ID" value="NZ_FQXP01000004.1"/>
</dbReference>
<accession>A0A1M5V0D9</accession>
<name>A0A1M5V0D9_9CLOT</name>
<keyword evidence="1" id="KW-1133">Transmembrane helix</keyword>
<dbReference type="Proteomes" id="UP000184526">
    <property type="component" value="Unassembled WGS sequence"/>
</dbReference>
<feature type="transmembrane region" description="Helical" evidence="1">
    <location>
        <begin position="113"/>
        <end position="138"/>
    </location>
</feature>
<evidence type="ECO:0000256" key="1">
    <source>
        <dbReference type="SAM" id="Phobius"/>
    </source>
</evidence>
<feature type="transmembrane region" description="Helical" evidence="1">
    <location>
        <begin position="182"/>
        <end position="201"/>
    </location>
</feature>
<keyword evidence="1" id="KW-0812">Transmembrane</keyword>
<feature type="transmembrane region" description="Helical" evidence="1">
    <location>
        <begin position="20"/>
        <end position="41"/>
    </location>
</feature>
<dbReference type="OrthoDB" id="1906118at2"/>